<keyword evidence="1" id="KW-0472">Membrane</keyword>
<keyword evidence="1" id="KW-1133">Transmembrane helix</keyword>
<dbReference type="EMBL" id="LR595869">
    <property type="protein sequence ID" value="VUD37939.1"/>
    <property type="molecule type" value="Genomic_DNA"/>
</dbReference>
<reference evidence="3" key="1">
    <citation type="submission" date="2019-06" db="EMBL/GenBank/DDBJ databases">
        <authorList>
            <person name="Petit M.-A."/>
            <person name="Lossouarn J."/>
        </authorList>
    </citation>
    <scope>NUCLEOTIDE SEQUENCE [LARGE SCALE GENOMIC DNA]</scope>
</reference>
<evidence type="ECO:0000313" key="2">
    <source>
        <dbReference type="EMBL" id="VUD37939.1"/>
    </source>
</evidence>
<organism evidence="2 3">
    <name type="scientific">Peduovirus P22H4</name>
    <dbReference type="NCBI Taxonomy" id="2844218"/>
    <lineage>
        <taxon>Viruses</taxon>
        <taxon>Duplodnaviria</taxon>
        <taxon>Heunggongvirae</taxon>
        <taxon>Uroviricota</taxon>
        <taxon>Caudoviricetes</taxon>
        <taxon>Peduoviridae</taxon>
        <taxon>Peduovirus</taxon>
    </lineage>
</organism>
<sequence>MAAETVVTDAAGTLDTAITIIGFIATIASLVLAIGAIWLSFVFYKMSNEASKETTKAAKDIQASVERLEKIFDKLYSDTFSMMRDTVTDMRQHIWKKPHAGSSDEILNNEEKINNLKNSISQEIICIVDEKLKSNGDNETKIKELESKIKKVLDSGIQKTIRSQAVPTILMRRKALSLIRRYEKIKVEELLRKMNILFSEDHSFNDNEFMEALFNLRENGWITWTGPSGRISLNDYLLYIGDGEKNKEAKE</sequence>
<dbReference type="Proteomes" id="UP000422961">
    <property type="component" value="Chromosome"/>
</dbReference>
<dbReference type="KEGG" id="vg:55806329"/>
<evidence type="ECO:0000313" key="3">
    <source>
        <dbReference type="Proteomes" id="UP000422961"/>
    </source>
</evidence>
<keyword evidence="1" id="KW-0812">Transmembrane</keyword>
<protein>
    <submittedName>
        <fullName evidence="2">Uncharacterized protein</fullName>
    </submittedName>
</protein>
<dbReference type="GeneID" id="55806329"/>
<evidence type="ECO:0000256" key="1">
    <source>
        <dbReference type="SAM" id="Phobius"/>
    </source>
</evidence>
<dbReference type="RefSeq" id="YP_009877145.1">
    <property type="nucleotide sequence ID" value="NC_049385.1"/>
</dbReference>
<accession>A0A653FSG4</accession>
<proteinExistence type="predicted"/>
<keyword evidence="3" id="KW-1185">Reference proteome</keyword>
<feature type="transmembrane region" description="Helical" evidence="1">
    <location>
        <begin position="20"/>
        <end position="44"/>
    </location>
</feature>
<name>A0A653FSG4_9CAUD</name>